<protein>
    <recommendedName>
        <fullName evidence="4">Transmembrane protein</fullName>
    </recommendedName>
</protein>
<feature type="transmembrane region" description="Helical" evidence="1">
    <location>
        <begin position="70"/>
        <end position="91"/>
    </location>
</feature>
<feature type="transmembrane region" description="Helical" evidence="1">
    <location>
        <begin position="103"/>
        <end position="125"/>
    </location>
</feature>
<dbReference type="AlphaFoldDB" id="A0ABC8QHC7"/>
<accession>A0ABC8QHC7</accession>
<proteinExistence type="predicted"/>
<keyword evidence="1" id="KW-1133">Transmembrane helix</keyword>
<evidence type="ECO:0000256" key="1">
    <source>
        <dbReference type="SAM" id="Phobius"/>
    </source>
</evidence>
<comment type="caution">
    <text evidence="2">The sequence shown here is derived from an EMBL/GenBank/DDBJ whole genome shotgun (WGS) entry which is preliminary data.</text>
</comment>
<dbReference type="RefSeq" id="WP_316684648.1">
    <property type="nucleotide sequence ID" value="NZ_CATZAT010000014.1"/>
</dbReference>
<reference evidence="2 3" key="1">
    <citation type="submission" date="2023-07" db="EMBL/GenBank/DDBJ databases">
        <authorList>
            <person name="Peeters C."/>
        </authorList>
    </citation>
    <scope>NUCLEOTIDE SEQUENCE [LARGE SCALE GENOMIC DNA]</scope>
    <source>
        <strain evidence="2 3">LMG 18096</strain>
    </source>
</reference>
<keyword evidence="1" id="KW-0812">Transmembrane</keyword>
<sequence length="366" mass="42229">MFEAPVALAWNRRKNGQKAAVEIVGDIHEYTKLYGPKEPVDVPYLNARQLFDFNEHFIEWGSPMRDRAMAVMLSMLVAALATLPALGLVAIVSLGARTGSVGFFAYSAMAVGVAFAWFAVGVYWYNYLRATVLTALCARYRFNRTTRKVYVLRPRKFGGNVMLDWDQVKAHPYWRAPGALKLEPGFQHDPQLREARANASGGFMMTRGLLLYWPPFDEDDPKRKGEELLWVGQWQSGISDWEYIRRFMEEGMDAVPKPKASHYRRKGRSSMMQHYWEDEMDPETRQAELMGEPDPRRAKLSLIGRLLPLPFLFLDRLGQWLCYWPTFPKEWNSDCGRTRRESGIGPEEPLRWTPEKCNANKTQISF</sequence>
<dbReference type="EMBL" id="CATZAT010000014">
    <property type="protein sequence ID" value="CAJ0803908.1"/>
    <property type="molecule type" value="Genomic_DNA"/>
</dbReference>
<evidence type="ECO:0000313" key="3">
    <source>
        <dbReference type="Proteomes" id="UP001189663"/>
    </source>
</evidence>
<evidence type="ECO:0000313" key="2">
    <source>
        <dbReference type="EMBL" id="CAJ0803908.1"/>
    </source>
</evidence>
<dbReference type="Proteomes" id="UP001189663">
    <property type="component" value="Unassembled WGS sequence"/>
</dbReference>
<name>A0ABC8QHC7_9RALS</name>
<gene>
    <name evidence="2" type="ORF">LMG18096_04362</name>
</gene>
<organism evidence="2 3">
    <name type="scientific">Ralstonia holmesii</name>
    <dbReference type="NCBI Taxonomy" id="3058602"/>
    <lineage>
        <taxon>Bacteria</taxon>
        <taxon>Pseudomonadati</taxon>
        <taxon>Pseudomonadota</taxon>
        <taxon>Betaproteobacteria</taxon>
        <taxon>Burkholderiales</taxon>
        <taxon>Burkholderiaceae</taxon>
        <taxon>Ralstonia</taxon>
    </lineage>
</organism>
<keyword evidence="3" id="KW-1185">Reference proteome</keyword>
<evidence type="ECO:0008006" key="4">
    <source>
        <dbReference type="Google" id="ProtNLM"/>
    </source>
</evidence>
<keyword evidence="1" id="KW-0472">Membrane</keyword>